<evidence type="ECO:0000313" key="2">
    <source>
        <dbReference type="EMBL" id="WKW13505.1"/>
    </source>
</evidence>
<organism evidence="2">
    <name type="scientific">Pseudogemmatithrix spongiicola</name>
    <dbReference type="NCBI Taxonomy" id="3062599"/>
    <lineage>
        <taxon>Bacteria</taxon>
        <taxon>Pseudomonadati</taxon>
        <taxon>Gemmatimonadota</taxon>
        <taxon>Gemmatimonadia</taxon>
        <taxon>Gemmatimonadales</taxon>
        <taxon>Gemmatimonadaceae</taxon>
        <taxon>Pseudogemmatithrix</taxon>
    </lineage>
</organism>
<dbReference type="SUPFAM" id="SSF48452">
    <property type="entry name" value="TPR-like"/>
    <property type="match status" value="1"/>
</dbReference>
<dbReference type="EMBL" id="CP130612">
    <property type="protein sequence ID" value="WKW13505.1"/>
    <property type="molecule type" value="Genomic_DNA"/>
</dbReference>
<dbReference type="RefSeq" id="WP_367886358.1">
    <property type="nucleotide sequence ID" value="NZ_CP130612.1"/>
</dbReference>
<keyword evidence="4" id="KW-1185">Reference proteome</keyword>
<dbReference type="PROSITE" id="PS50005">
    <property type="entry name" value="TPR"/>
    <property type="match status" value="1"/>
</dbReference>
<keyword evidence="1" id="KW-0802">TPR repeat</keyword>
<accession>A0AA49K2V8</accession>
<dbReference type="InterPro" id="IPR011990">
    <property type="entry name" value="TPR-like_helical_dom_sf"/>
</dbReference>
<evidence type="ECO:0000256" key="1">
    <source>
        <dbReference type="PROSITE-ProRule" id="PRU00339"/>
    </source>
</evidence>
<dbReference type="InterPro" id="IPR019734">
    <property type="entry name" value="TPR_rpt"/>
</dbReference>
<dbReference type="AlphaFoldDB" id="A0AA49JX50"/>
<dbReference type="EMBL" id="CP130613">
    <property type="protein sequence ID" value="WKW16412.1"/>
    <property type="molecule type" value="Genomic_DNA"/>
</dbReference>
<dbReference type="Proteomes" id="UP001229955">
    <property type="component" value="Chromosome"/>
</dbReference>
<accession>A0AA49JX50</accession>
<feature type="repeat" description="TPR" evidence="1">
    <location>
        <begin position="198"/>
        <end position="231"/>
    </location>
</feature>
<evidence type="ECO:0000313" key="3">
    <source>
        <dbReference type="EMBL" id="WKW16412.1"/>
    </source>
</evidence>
<sequence length="246" mass="25691">MLLLVGGLSPLAAQTVNRDSVRGAIERGVIGSDWGAIDRAVVALRAATQSVAGRSDAWLHYDLAYALHRRASGLIVEDRASAAKAMLEEAVAAAGRARTLGAGAAAQGLEGGVTGQLAGAAGGLALMRFGRQSLRLLDEAVAAAPNDPRVALLNGITRVNAPAFAGGGAARGEAELRRAVALFATDRSVSPQPIWGRADAHIWLAIALEKQDKLAEARAELTRALELAPGHRWVVETLQPQLARRR</sequence>
<name>A0AA49JX50_9BACT</name>
<reference evidence="2" key="1">
    <citation type="submission" date="2023-07" db="EMBL/GenBank/DDBJ databases">
        <authorList>
            <person name="Haufschild T."/>
            <person name="Kallscheuer N."/>
            <person name="Hammer J."/>
            <person name="Kohn T."/>
            <person name="Kabuu M."/>
            <person name="Jogler M."/>
            <person name="Wohfarth N."/>
            <person name="Heuer A."/>
            <person name="Rohde M."/>
            <person name="van Teeseling M.C.F."/>
            <person name="Jogler C."/>
        </authorList>
    </citation>
    <scope>NUCLEOTIDE SEQUENCE</scope>
    <source>
        <strain evidence="2">Strain 138</strain>
        <strain evidence="3">Strain 318</strain>
    </source>
</reference>
<dbReference type="Gene3D" id="1.25.40.10">
    <property type="entry name" value="Tetratricopeptide repeat domain"/>
    <property type="match status" value="1"/>
</dbReference>
<proteinExistence type="predicted"/>
<evidence type="ECO:0000313" key="4">
    <source>
        <dbReference type="Proteomes" id="UP001229955"/>
    </source>
</evidence>
<dbReference type="KEGG" id="pspc:Strain318_002828"/>
<gene>
    <name evidence="2" type="ORF">Strain138_002828</name>
    <name evidence="3" type="ORF">Strain318_002828</name>
</gene>
<protein>
    <submittedName>
        <fullName evidence="2">Tetratricopeptide repeat protein</fullName>
    </submittedName>
</protein>